<feature type="compositionally biased region" description="Basic residues" evidence="5">
    <location>
        <begin position="156"/>
        <end position="169"/>
    </location>
</feature>
<feature type="compositionally biased region" description="Basic and acidic residues" evidence="5">
    <location>
        <begin position="121"/>
        <end position="149"/>
    </location>
</feature>
<evidence type="ECO:0000256" key="2">
    <source>
        <dbReference type="ARBA" id="ARBA00010427"/>
    </source>
</evidence>
<dbReference type="InterPro" id="IPR031336">
    <property type="entry name" value="CDC73_C"/>
</dbReference>
<proteinExistence type="inferred from homology"/>
<dbReference type="PANTHER" id="PTHR12466">
    <property type="entry name" value="CDC73 DOMAIN PROTEIN"/>
    <property type="match status" value="1"/>
</dbReference>
<evidence type="ECO:0000313" key="7">
    <source>
        <dbReference type="EMBL" id="CAD8900497.1"/>
    </source>
</evidence>
<feature type="region of interest" description="Disordered" evidence="5">
    <location>
        <begin position="100"/>
        <end position="212"/>
    </location>
</feature>
<feature type="compositionally biased region" description="Low complexity" evidence="5">
    <location>
        <begin position="248"/>
        <end position="258"/>
    </location>
</feature>
<dbReference type="PANTHER" id="PTHR12466:SF8">
    <property type="entry name" value="PARAFIBROMIN"/>
    <property type="match status" value="1"/>
</dbReference>
<dbReference type="GO" id="GO:0016593">
    <property type="term" value="C:Cdc73/Paf1 complex"/>
    <property type="evidence" value="ECO:0007669"/>
    <property type="project" value="InterPro"/>
</dbReference>
<dbReference type="InterPro" id="IPR007852">
    <property type="entry name" value="Cdc73/Parafibromin"/>
</dbReference>
<feature type="compositionally biased region" description="Basic and acidic residues" evidence="5">
    <location>
        <begin position="170"/>
        <end position="179"/>
    </location>
</feature>
<comment type="subcellular location">
    <subcellularLocation>
        <location evidence="1">Nucleus</location>
    </subcellularLocation>
</comment>
<feature type="compositionally biased region" description="Polar residues" evidence="5">
    <location>
        <begin position="197"/>
        <end position="211"/>
    </location>
</feature>
<feature type="compositionally biased region" description="Low complexity" evidence="5">
    <location>
        <begin position="412"/>
        <end position="424"/>
    </location>
</feature>
<name>A0A7S1BWU9_9STRA</name>
<organism evidence="7">
    <name type="scientific">Corethron hystrix</name>
    <dbReference type="NCBI Taxonomy" id="216773"/>
    <lineage>
        <taxon>Eukaryota</taxon>
        <taxon>Sar</taxon>
        <taxon>Stramenopiles</taxon>
        <taxon>Ochrophyta</taxon>
        <taxon>Bacillariophyta</taxon>
        <taxon>Coscinodiscophyceae</taxon>
        <taxon>Corethrophycidae</taxon>
        <taxon>Corethrales</taxon>
        <taxon>Corethraceae</taxon>
        <taxon>Corethron</taxon>
    </lineage>
</organism>
<feature type="region of interest" description="Disordered" evidence="5">
    <location>
        <begin position="373"/>
        <end position="432"/>
    </location>
</feature>
<comment type="similarity">
    <text evidence="2">Belongs to the CDC73 family.</text>
</comment>
<feature type="compositionally biased region" description="Acidic residues" evidence="5">
    <location>
        <begin position="104"/>
        <end position="120"/>
    </location>
</feature>
<gene>
    <name evidence="7" type="ORF">CHYS00102_LOCUS27714</name>
</gene>
<dbReference type="AlphaFoldDB" id="A0A7S1BWU9"/>
<evidence type="ECO:0000256" key="1">
    <source>
        <dbReference type="ARBA" id="ARBA00004123"/>
    </source>
</evidence>
<feature type="domain" description="Cell division control protein 73 C-terminal" evidence="6">
    <location>
        <begin position="435"/>
        <end position="603"/>
    </location>
</feature>
<dbReference type="Gene3D" id="3.40.50.11990">
    <property type="entry name" value="RNA polymerase II accessory factor, Cdc73 C-terminal domain"/>
    <property type="match status" value="1"/>
</dbReference>
<keyword evidence="3" id="KW-0804">Transcription</keyword>
<evidence type="ECO:0000256" key="5">
    <source>
        <dbReference type="SAM" id="MobiDB-lite"/>
    </source>
</evidence>
<keyword evidence="4" id="KW-0539">Nucleus</keyword>
<feature type="compositionally biased region" description="Basic and acidic residues" evidence="5">
    <location>
        <begin position="227"/>
        <end position="244"/>
    </location>
</feature>
<evidence type="ECO:0000256" key="4">
    <source>
        <dbReference type="ARBA" id="ARBA00023242"/>
    </source>
</evidence>
<sequence>MSSDLNLPSGGDPVALLRTHLSAASLSEDLSTLFIEGKSFPASSETSLGHNLLAVYLVAKHNGDNLVVYGKACLKHKTKMMKTEERLAVLEALGMKAPATQAAVEEEGEEDIDDVDMDIDPPERIENAEESRHRHDREKKETRAGKDRSSGLSSRDKRHHDKSKHGHSSNRRDRHEKNDKHHHKSSRHRPDKHSKGSSKNIAASPQPNLVSNKDIIGNLIDIAGRRGEKSTKRKKSDVFDKEKAANSTAATTTPATPVTDDDDNETEEKSRRRRTALTASLTTAVVSLSATTPDNTFDFTADAVEQSSKKLAAVASRLCTIDGPFDPTSCDRGLSLTTALEMPLRTAASLLCAPDGKDVGTAVLASYNAALREEETGSSKGNSRLRSSSDRYHSKRPRNGPSPGKRDGMGRPSPVTSSLPSSLLRPGGNRRAPKGPAIIIVPNTASVITLVNALDFFDRGIFTPLDVLKKRGVRRGAASSVTFRRSPANKFCSEPTDGAAGAGGNKNSIHFEITDTTRKFSKDDWSRVVAVVPCGMLWQFIGWQWSDPVEIFSRFYGYYIGIEKSPIPTELGKWNVKVGAVNRDKRGLDQVTYAAFWNGLEEWMSYNKPEFFLQNRI</sequence>
<dbReference type="EMBL" id="HBFR01038003">
    <property type="protein sequence ID" value="CAD8900497.1"/>
    <property type="molecule type" value="Transcribed_RNA"/>
</dbReference>
<dbReference type="Pfam" id="PF05179">
    <property type="entry name" value="CDC73_C"/>
    <property type="match status" value="1"/>
</dbReference>
<evidence type="ECO:0000256" key="3">
    <source>
        <dbReference type="ARBA" id="ARBA00023163"/>
    </source>
</evidence>
<dbReference type="GO" id="GO:0032968">
    <property type="term" value="P:positive regulation of transcription elongation by RNA polymerase II"/>
    <property type="evidence" value="ECO:0007669"/>
    <property type="project" value="TreeGrafter"/>
</dbReference>
<dbReference type="GO" id="GO:0000993">
    <property type="term" value="F:RNA polymerase II complex binding"/>
    <property type="evidence" value="ECO:0007669"/>
    <property type="project" value="TreeGrafter"/>
</dbReference>
<dbReference type="InterPro" id="IPR038103">
    <property type="entry name" value="CDC73_C_sf"/>
</dbReference>
<dbReference type="GO" id="GO:0006368">
    <property type="term" value="P:transcription elongation by RNA polymerase II"/>
    <property type="evidence" value="ECO:0007669"/>
    <property type="project" value="InterPro"/>
</dbReference>
<protein>
    <recommendedName>
        <fullName evidence="6">Cell division control protein 73 C-terminal domain-containing protein</fullName>
    </recommendedName>
</protein>
<feature type="compositionally biased region" description="Basic residues" evidence="5">
    <location>
        <begin position="180"/>
        <end position="196"/>
    </location>
</feature>
<accession>A0A7S1BWU9</accession>
<reference evidence="7" key="1">
    <citation type="submission" date="2021-01" db="EMBL/GenBank/DDBJ databases">
        <authorList>
            <person name="Corre E."/>
            <person name="Pelletier E."/>
            <person name="Niang G."/>
            <person name="Scheremetjew M."/>
            <person name="Finn R."/>
            <person name="Kale V."/>
            <person name="Holt S."/>
            <person name="Cochrane G."/>
            <person name="Meng A."/>
            <person name="Brown T."/>
            <person name="Cohen L."/>
        </authorList>
    </citation>
    <scope>NUCLEOTIDE SEQUENCE</scope>
    <source>
        <strain evidence="7">308</strain>
    </source>
</reference>
<evidence type="ECO:0000259" key="6">
    <source>
        <dbReference type="Pfam" id="PF05179"/>
    </source>
</evidence>
<feature type="region of interest" description="Disordered" evidence="5">
    <location>
        <begin position="227"/>
        <end position="276"/>
    </location>
</feature>